<gene>
    <name evidence="1" type="ORF">HMPREF1162_2310</name>
</gene>
<sequence>MGRAGVAPWRGDVEAVRRFPGDCRLRDGVECGFGEAVGIGADELVVGDEAADELVDATASAGTADCFSSLVHPVAATATAAARTQATPRMIRPPA</sequence>
<dbReference type="Proteomes" id="UP000007832">
    <property type="component" value="Unassembled WGS sequence"/>
</dbReference>
<proteinExistence type="predicted"/>
<evidence type="ECO:0000313" key="2">
    <source>
        <dbReference type="Proteomes" id="UP000007832"/>
    </source>
</evidence>
<accession>F9NYC3</accession>
<organism evidence="1 2">
    <name type="scientific">[Propionibacterium] namnetense SK182B-JCVI</name>
    <dbReference type="NCBI Taxonomy" id="1051006"/>
    <lineage>
        <taxon>Bacteria</taxon>
        <taxon>Bacillati</taxon>
        <taxon>Actinomycetota</taxon>
        <taxon>Actinomycetes</taxon>
        <taxon>Propionibacteriales</taxon>
        <taxon>Propionibacteriaceae</taxon>
        <taxon>Cutibacterium</taxon>
    </lineage>
</organism>
<dbReference type="AlphaFoldDB" id="F9NYC3"/>
<dbReference type="RefSeq" id="WP_002550300.1">
    <property type="nucleotide sequence ID" value="NZ_AFUN01000048.1"/>
</dbReference>
<evidence type="ECO:0000313" key="1">
    <source>
        <dbReference type="EMBL" id="EGR92640.1"/>
    </source>
</evidence>
<dbReference type="EMBL" id="AFUN01000048">
    <property type="protein sequence ID" value="EGR92640.1"/>
    <property type="molecule type" value="Genomic_DNA"/>
</dbReference>
<comment type="caution">
    <text evidence="1">The sequence shown here is derived from an EMBL/GenBank/DDBJ whole genome shotgun (WGS) entry which is preliminary data.</text>
</comment>
<name>F9NYC3_9ACTN</name>
<dbReference type="PATRIC" id="fig|1051006.4.peg.2271"/>
<reference evidence="1 2" key="1">
    <citation type="submission" date="2011-07" db="EMBL/GenBank/DDBJ databases">
        <title>Genome Sequence of Propionibacterium acnes SK182B-JCVI.</title>
        <authorList>
            <person name="Durkin A.S."/>
            <person name="Madupu R."/>
            <person name="Hostetler J."/>
            <person name="Radune D."/>
            <person name="Torralba M."/>
            <person name="Methe B."/>
            <person name="Sutton G."/>
            <person name="Strausberg R.L."/>
            <person name="Nelson K.E."/>
        </authorList>
    </citation>
    <scope>NUCLEOTIDE SEQUENCE [LARGE SCALE GENOMIC DNA]</scope>
    <source>
        <strain evidence="1 2">SK182B-JCVI</strain>
    </source>
</reference>
<protein>
    <submittedName>
        <fullName evidence="1">Conserved domain protein</fullName>
    </submittedName>
</protein>